<evidence type="ECO:0000313" key="6">
    <source>
        <dbReference type="Proteomes" id="UP001158576"/>
    </source>
</evidence>
<dbReference type="Gene3D" id="2.60.120.290">
    <property type="entry name" value="Spermadhesin, CUB domain"/>
    <property type="match status" value="1"/>
</dbReference>
<evidence type="ECO:0000259" key="3">
    <source>
        <dbReference type="PROSITE" id="PS01180"/>
    </source>
</evidence>
<dbReference type="SMART" id="SM00042">
    <property type="entry name" value="CUB"/>
    <property type="match status" value="1"/>
</dbReference>
<dbReference type="EMBL" id="OU015566">
    <property type="protein sequence ID" value="CAG5102923.1"/>
    <property type="molecule type" value="Genomic_DNA"/>
</dbReference>
<evidence type="ECO:0000256" key="2">
    <source>
        <dbReference type="PROSITE-ProRule" id="PRU00059"/>
    </source>
</evidence>
<feature type="domain" description="CUB" evidence="3">
    <location>
        <begin position="37"/>
        <end position="185"/>
    </location>
</feature>
<organism evidence="4 6">
    <name type="scientific">Oikopleura dioica</name>
    <name type="common">Tunicate</name>
    <dbReference type="NCBI Taxonomy" id="34765"/>
    <lineage>
        <taxon>Eukaryota</taxon>
        <taxon>Metazoa</taxon>
        <taxon>Chordata</taxon>
        <taxon>Tunicata</taxon>
        <taxon>Appendicularia</taxon>
        <taxon>Copelata</taxon>
        <taxon>Oikopleuridae</taxon>
        <taxon>Oikopleura</taxon>
    </lineage>
</organism>
<comment type="caution">
    <text evidence="2">Lacks conserved residue(s) required for the propagation of feature annotation.</text>
</comment>
<dbReference type="SUPFAM" id="SSF49854">
    <property type="entry name" value="Spermadhesin, CUB domain"/>
    <property type="match status" value="1"/>
</dbReference>
<protein>
    <submittedName>
        <fullName evidence="4">Oidioi.mRNA.OKI2018_I69.chr1.g530.t1.cds</fullName>
    </submittedName>
    <submittedName>
        <fullName evidence="5">Oidioi.mRNA.OKI2018_I69.chr1.g536.t1.cds</fullName>
    </submittedName>
</protein>
<proteinExistence type="predicted"/>
<gene>
    <name evidence="4" type="ORF">OKIOD_LOCUS9295</name>
    <name evidence="5" type="ORF">OKIOD_LOCUS9301</name>
</gene>
<keyword evidence="6" id="KW-1185">Reference proteome</keyword>
<dbReference type="CDD" id="cd00041">
    <property type="entry name" value="CUB"/>
    <property type="match status" value="1"/>
</dbReference>
<dbReference type="InterPro" id="IPR035914">
    <property type="entry name" value="Sperma_CUB_dom_sf"/>
</dbReference>
<reference evidence="4 6" key="1">
    <citation type="submission" date="2021-04" db="EMBL/GenBank/DDBJ databases">
        <authorList>
            <person name="Bliznina A."/>
        </authorList>
    </citation>
    <scope>NUCLEOTIDE SEQUENCE [LARGE SCALE GENOMIC DNA]</scope>
</reference>
<name>A0ABN7SP08_OIKDI</name>
<evidence type="ECO:0000313" key="5">
    <source>
        <dbReference type="EMBL" id="CAG5102935.1"/>
    </source>
</evidence>
<dbReference type="Proteomes" id="UP001158576">
    <property type="component" value="Chromosome 1"/>
</dbReference>
<dbReference type="EMBL" id="OU015566">
    <property type="protein sequence ID" value="CAG5102935.1"/>
    <property type="molecule type" value="Genomic_DNA"/>
</dbReference>
<evidence type="ECO:0000313" key="4">
    <source>
        <dbReference type="EMBL" id="CAG5102923.1"/>
    </source>
</evidence>
<dbReference type="PROSITE" id="PS01180">
    <property type="entry name" value="CUB"/>
    <property type="match status" value="1"/>
</dbReference>
<sequence>MKISTLLFASSQAQYTTEGYTTTTIRRRTPPHPSVFCPRSSQPYRVTGNTVITSPGFEHQGHYINRRDCTWEVEMDASVKSFTIYPEFFEVEGDENCRRDFLKISFGDSSFTFCSVDFDMENFEPYTASYSSSDYSSYGSSYSGYSPYQGDFNHPLKVIGNKATIRFKSDSFTVFKGFKLRLEID</sequence>
<dbReference type="InterPro" id="IPR000859">
    <property type="entry name" value="CUB_dom"/>
</dbReference>
<accession>A0ABN7SP08</accession>
<keyword evidence="1 2" id="KW-1015">Disulfide bond</keyword>
<evidence type="ECO:0000256" key="1">
    <source>
        <dbReference type="ARBA" id="ARBA00023157"/>
    </source>
</evidence>
<dbReference type="Pfam" id="PF00431">
    <property type="entry name" value="CUB"/>
    <property type="match status" value="1"/>
</dbReference>
<feature type="disulfide bond" evidence="2">
    <location>
        <begin position="97"/>
        <end position="114"/>
    </location>
</feature>